<dbReference type="InterPro" id="IPR014229">
    <property type="entry name" value="Spore_YtfJ"/>
</dbReference>
<feature type="compositionally biased region" description="Basic and acidic residues" evidence="1">
    <location>
        <begin position="60"/>
        <end position="70"/>
    </location>
</feature>
<dbReference type="EMBL" id="LWDV01000008">
    <property type="protein sequence ID" value="OCL27043.1"/>
    <property type="molecule type" value="Genomic_DNA"/>
</dbReference>
<organism evidence="2 3">
    <name type="scientific">Orenia metallireducens</name>
    <dbReference type="NCBI Taxonomy" id="1413210"/>
    <lineage>
        <taxon>Bacteria</taxon>
        <taxon>Bacillati</taxon>
        <taxon>Bacillota</taxon>
        <taxon>Clostridia</taxon>
        <taxon>Halanaerobiales</taxon>
        <taxon>Halobacteroidaceae</taxon>
        <taxon>Orenia</taxon>
    </lineage>
</organism>
<dbReference type="NCBIfam" id="TIGR02874">
    <property type="entry name" value="spore_ytfJ"/>
    <property type="match status" value="1"/>
</dbReference>
<feature type="region of interest" description="Disordered" evidence="1">
    <location>
        <begin position="60"/>
        <end position="79"/>
    </location>
</feature>
<evidence type="ECO:0000256" key="1">
    <source>
        <dbReference type="SAM" id="MobiDB-lite"/>
    </source>
</evidence>
<dbReference type="Proteomes" id="UP000093514">
    <property type="component" value="Unassembled WGS sequence"/>
</dbReference>
<keyword evidence="3" id="KW-1185">Reference proteome</keyword>
<protein>
    <submittedName>
        <fullName evidence="2">Sporulation protein YtfJ</fullName>
    </submittedName>
</protein>
<sequence>MGDHPIENIMSTAMENIKGMVDVNTIVGDPVETKDGSVIIPVSKVNFGFAAGGAEYLLKENDGEEKKESSKGTNFGGGSGAGVMLQPIAFLVVSEGQVRLLPVNNNAVVERLVNLAPELLDHLKGLSKQNDKNKKEDKTNVEISV</sequence>
<accession>A0A1C0A9V9</accession>
<evidence type="ECO:0000313" key="2">
    <source>
        <dbReference type="EMBL" id="OCL27043.1"/>
    </source>
</evidence>
<dbReference type="PANTHER" id="PTHR39162">
    <property type="entry name" value="GLL3345 PROTEIN"/>
    <property type="match status" value="1"/>
</dbReference>
<evidence type="ECO:0000313" key="3">
    <source>
        <dbReference type="Proteomes" id="UP000093514"/>
    </source>
</evidence>
<dbReference type="PIRSF" id="PIRSF021377">
    <property type="entry name" value="YtfJ"/>
    <property type="match status" value="1"/>
</dbReference>
<dbReference type="OrthoDB" id="9796262at2"/>
<comment type="caution">
    <text evidence="2">The sequence shown here is derived from an EMBL/GenBank/DDBJ whole genome shotgun (WGS) entry which is preliminary data.</text>
</comment>
<name>A0A1C0A9V9_9FIRM</name>
<dbReference type="Pfam" id="PF09579">
    <property type="entry name" value="Spore_YtfJ"/>
    <property type="match status" value="1"/>
</dbReference>
<proteinExistence type="predicted"/>
<dbReference type="PANTHER" id="PTHR39162:SF1">
    <property type="entry name" value="SPORULATION PROTEIN YTFJ"/>
    <property type="match status" value="1"/>
</dbReference>
<dbReference type="RefSeq" id="WP_068716534.1">
    <property type="nucleotide sequence ID" value="NZ_LWDV01000008.1"/>
</dbReference>
<reference evidence="3" key="1">
    <citation type="submission" date="2016-07" db="EMBL/GenBank/DDBJ databases">
        <authorList>
            <person name="Florea S."/>
            <person name="Webb J.S."/>
            <person name="Jaromczyk J."/>
            <person name="Schardl C.L."/>
        </authorList>
    </citation>
    <scope>NUCLEOTIDE SEQUENCE [LARGE SCALE GENOMIC DNA]</scope>
    <source>
        <strain evidence="3">Z6</strain>
    </source>
</reference>
<reference evidence="2 3" key="2">
    <citation type="submission" date="2016-08" db="EMBL/GenBank/DDBJ databases">
        <title>Orenia metallireducens sp. nov. strain Z6, a Novel Metal-reducing Firmicute from the Deep Subsurface.</title>
        <authorList>
            <person name="Maxim B.I."/>
            <person name="Kenneth K."/>
            <person name="Flynn T.M."/>
            <person name="Oloughlin E.J."/>
            <person name="Locke R.A."/>
            <person name="Weber J.R."/>
            <person name="Egan S.M."/>
            <person name="Mackie R.I."/>
            <person name="Cann I.K."/>
        </authorList>
    </citation>
    <scope>NUCLEOTIDE SEQUENCE [LARGE SCALE GENOMIC DNA]</scope>
    <source>
        <strain evidence="2 3">Z6</strain>
    </source>
</reference>
<dbReference type="AlphaFoldDB" id="A0A1C0A9V9"/>
<gene>
    <name evidence="2" type="ORF">U472_06035</name>
</gene>